<dbReference type="SUPFAM" id="SSF88946">
    <property type="entry name" value="Sigma2 domain of RNA polymerase sigma factors"/>
    <property type="match status" value="1"/>
</dbReference>
<evidence type="ECO:0000313" key="7">
    <source>
        <dbReference type="EMBL" id="MCG2615369.1"/>
    </source>
</evidence>
<feature type="domain" description="RNA polymerase sigma factor 70 region 4 type 2" evidence="6">
    <location>
        <begin position="136"/>
        <end position="177"/>
    </location>
</feature>
<feature type="domain" description="RNA polymerase sigma-70 region 2" evidence="5">
    <location>
        <begin position="30"/>
        <end position="99"/>
    </location>
</feature>
<organism evidence="7 8">
    <name type="scientific">Terrimonas ginsenosidimutans</name>
    <dbReference type="NCBI Taxonomy" id="2908004"/>
    <lineage>
        <taxon>Bacteria</taxon>
        <taxon>Pseudomonadati</taxon>
        <taxon>Bacteroidota</taxon>
        <taxon>Chitinophagia</taxon>
        <taxon>Chitinophagales</taxon>
        <taxon>Chitinophagaceae</taxon>
        <taxon>Terrimonas</taxon>
    </lineage>
</organism>
<dbReference type="RefSeq" id="WP_237872662.1">
    <property type="nucleotide sequence ID" value="NZ_JAKLTR010000008.1"/>
</dbReference>
<keyword evidence="4" id="KW-0804">Transcription</keyword>
<name>A0ABS9KSU1_9BACT</name>
<evidence type="ECO:0000259" key="5">
    <source>
        <dbReference type="Pfam" id="PF04542"/>
    </source>
</evidence>
<dbReference type="PANTHER" id="PTHR43133">
    <property type="entry name" value="RNA POLYMERASE ECF-TYPE SIGMA FACTO"/>
    <property type="match status" value="1"/>
</dbReference>
<proteinExistence type="inferred from homology"/>
<dbReference type="InterPro" id="IPR013325">
    <property type="entry name" value="RNA_pol_sigma_r2"/>
</dbReference>
<dbReference type="Pfam" id="PF08281">
    <property type="entry name" value="Sigma70_r4_2"/>
    <property type="match status" value="1"/>
</dbReference>
<evidence type="ECO:0000259" key="6">
    <source>
        <dbReference type="Pfam" id="PF08281"/>
    </source>
</evidence>
<dbReference type="InterPro" id="IPR007627">
    <property type="entry name" value="RNA_pol_sigma70_r2"/>
</dbReference>
<gene>
    <name evidence="7" type="ORF">LZZ85_13800</name>
</gene>
<dbReference type="InterPro" id="IPR036388">
    <property type="entry name" value="WH-like_DNA-bd_sf"/>
</dbReference>
<keyword evidence="3" id="KW-0731">Sigma factor</keyword>
<evidence type="ECO:0000256" key="1">
    <source>
        <dbReference type="ARBA" id="ARBA00010641"/>
    </source>
</evidence>
<dbReference type="Gene3D" id="1.10.1740.10">
    <property type="match status" value="1"/>
</dbReference>
<protein>
    <submittedName>
        <fullName evidence="7">Sigma-70 family RNA polymerase sigma factor</fullName>
    </submittedName>
</protein>
<comment type="similarity">
    <text evidence="1">Belongs to the sigma-70 factor family. ECF subfamily.</text>
</comment>
<dbReference type="Proteomes" id="UP001165367">
    <property type="component" value="Unassembled WGS sequence"/>
</dbReference>
<dbReference type="PANTHER" id="PTHR43133:SF46">
    <property type="entry name" value="RNA POLYMERASE SIGMA-70 FACTOR ECF SUBFAMILY"/>
    <property type="match status" value="1"/>
</dbReference>
<dbReference type="Gene3D" id="1.10.10.10">
    <property type="entry name" value="Winged helix-like DNA-binding domain superfamily/Winged helix DNA-binding domain"/>
    <property type="match status" value="1"/>
</dbReference>
<evidence type="ECO:0000313" key="8">
    <source>
        <dbReference type="Proteomes" id="UP001165367"/>
    </source>
</evidence>
<accession>A0ABS9KSU1</accession>
<evidence type="ECO:0000256" key="2">
    <source>
        <dbReference type="ARBA" id="ARBA00023015"/>
    </source>
</evidence>
<evidence type="ECO:0000256" key="4">
    <source>
        <dbReference type="ARBA" id="ARBA00023163"/>
    </source>
</evidence>
<sequence length="190" mass="21831">MGQDSVVPHIAAQEQLQALKANDEIVLQQLYHANYYKVENFVVNNSGTPDQAKDVFQEAFIAVWRNIQLGKFQLLGNASLEAYLFQVAKNKWMDQLRSAHHTKVVRIDSTAMPEGRTTDEQDSFLDENIAAVKKYFGKLGENCRKILTLFYYDDASMKDIADQMNWTEATAKNNKYRCIQQLKEMLNKKA</sequence>
<comment type="caution">
    <text evidence="7">The sequence shown here is derived from an EMBL/GenBank/DDBJ whole genome shotgun (WGS) entry which is preliminary data.</text>
</comment>
<dbReference type="InterPro" id="IPR039425">
    <property type="entry name" value="RNA_pol_sigma-70-like"/>
</dbReference>
<dbReference type="NCBIfam" id="TIGR02937">
    <property type="entry name" value="sigma70-ECF"/>
    <property type="match status" value="1"/>
</dbReference>
<evidence type="ECO:0000256" key="3">
    <source>
        <dbReference type="ARBA" id="ARBA00023082"/>
    </source>
</evidence>
<dbReference type="SUPFAM" id="SSF88659">
    <property type="entry name" value="Sigma3 and sigma4 domains of RNA polymerase sigma factors"/>
    <property type="match status" value="1"/>
</dbReference>
<keyword evidence="2" id="KW-0805">Transcription regulation</keyword>
<dbReference type="EMBL" id="JAKLTR010000008">
    <property type="protein sequence ID" value="MCG2615369.1"/>
    <property type="molecule type" value="Genomic_DNA"/>
</dbReference>
<dbReference type="InterPro" id="IPR013324">
    <property type="entry name" value="RNA_pol_sigma_r3/r4-like"/>
</dbReference>
<keyword evidence="8" id="KW-1185">Reference proteome</keyword>
<dbReference type="InterPro" id="IPR013249">
    <property type="entry name" value="RNA_pol_sigma70_r4_t2"/>
</dbReference>
<reference evidence="7" key="1">
    <citation type="submission" date="2022-01" db="EMBL/GenBank/DDBJ databases">
        <authorList>
            <person name="Jo J.-H."/>
            <person name="Im W.-T."/>
        </authorList>
    </citation>
    <scope>NUCLEOTIDE SEQUENCE</scope>
    <source>
        <strain evidence="7">NA20</strain>
    </source>
</reference>
<dbReference type="InterPro" id="IPR014284">
    <property type="entry name" value="RNA_pol_sigma-70_dom"/>
</dbReference>
<dbReference type="Pfam" id="PF04542">
    <property type="entry name" value="Sigma70_r2"/>
    <property type="match status" value="1"/>
</dbReference>